<accession>A0A3R8NE22</accession>
<comment type="caution">
    <text evidence="1">The sequence shown here is derived from an EMBL/GenBank/DDBJ whole genome shotgun (WGS) entry which is preliminary data.</text>
</comment>
<gene>
    <name evidence="1" type="ORF">DB729_007510</name>
</gene>
<dbReference type="EMBL" id="QEMY02000003">
    <property type="protein sequence ID" value="RRN46478.1"/>
    <property type="molecule type" value="Genomic_DNA"/>
</dbReference>
<reference evidence="1" key="1">
    <citation type="submission" date="2018-11" db="EMBL/GenBank/DDBJ databases">
        <title>Streptococcus halitosis sp. nov. isolated from oral cavity of patient with halitosis.</title>
        <authorList>
            <person name="Tetz V."/>
            <person name="Tetz G."/>
        </authorList>
    </citation>
    <scope>NUCLEOTIDE SEQUENCE [LARGE SCALE GENOMIC DNA]</scope>
    <source>
        <strain evidence="1">VT-4</strain>
    </source>
</reference>
<organism evidence="1 2">
    <name type="scientific">Streptococcus halitosis</name>
    <dbReference type="NCBI Taxonomy" id="2172545"/>
    <lineage>
        <taxon>Bacteria</taxon>
        <taxon>Bacillati</taxon>
        <taxon>Bacillota</taxon>
        <taxon>Bacilli</taxon>
        <taxon>Lactobacillales</taxon>
        <taxon>Streptococcaceae</taxon>
        <taxon>Streptococcus</taxon>
    </lineage>
</organism>
<sequence>MYLKSTVHVLPYDGRTLIWDRKTDKKVIIHLNFEDFYNQLCKGISDNLFDILKNSQFIDLSNSFVTKNFSTPTYICKCKYFDIYSLNTLLENEGKIRILNTLDNYILISPVLYSKDEIDNYVIRVLSSSKFYKYYIEMMQNQRKYPQLMSETIFESSEYRKLFIDFIELAESRETMAGKIDIRTDEMSFVQYTPLPVVKEKIKEEWKWLFLM</sequence>
<evidence type="ECO:0000313" key="1">
    <source>
        <dbReference type="EMBL" id="RRN46478.1"/>
    </source>
</evidence>
<proteinExistence type="predicted"/>
<dbReference type="Proteomes" id="UP000245553">
    <property type="component" value="Unassembled WGS sequence"/>
</dbReference>
<evidence type="ECO:0000313" key="2">
    <source>
        <dbReference type="Proteomes" id="UP000245553"/>
    </source>
</evidence>
<keyword evidence="2" id="KW-1185">Reference proteome</keyword>
<dbReference type="RefSeq" id="WP_109289498.1">
    <property type="nucleotide sequence ID" value="NZ_QEMY02000003.1"/>
</dbReference>
<dbReference type="AlphaFoldDB" id="A0A3R8NE22"/>
<protein>
    <submittedName>
        <fullName evidence="1">Uncharacterized protein</fullName>
    </submittedName>
</protein>
<name>A0A3R8NE22_9STRE</name>